<organism evidence="1 2">
    <name type="scientific">Oligosphaera ethanolica</name>
    <dbReference type="NCBI Taxonomy" id="760260"/>
    <lineage>
        <taxon>Bacteria</taxon>
        <taxon>Pseudomonadati</taxon>
        <taxon>Lentisphaerota</taxon>
        <taxon>Oligosphaeria</taxon>
        <taxon>Oligosphaerales</taxon>
        <taxon>Oligosphaeraceae</taxon>
        <taxon>Oligosphaera</taxon>
    </lineage>
</organism>
<accession>A0AAE3VI68</accession>
<gene>
    <name evidence="1" type="ORF">J3R75_002957</name>
</gene>
<dbReference type="AlphaFoldDB" id="A0AAE3VI68"/>
<dbReference type="EMBL" id="JAUSVL010000001">
    <property type="protein sequence ID" value="MDQ0290850.1"/>
    <property type="molecule type" value="Genomic_DNA"/>
</dbReference>
<dbReference type="RefSeq" id="WP_307262810.1">
    <property type="nucleotide sequence ID" value="NZ_JAUSVL010000001.1"/>
</dbReference>
<proteinExistence type="predicted"/>
<evidence type="ECO:0000313" key="1">
    <source>
        <dbReference type="EMBL" id="MDQ0290850.1"/>
    </source>
</evidence>
<comment type="caution">
    <text evidence="1">The sequence shown here is derived from an EMBL/GenBank/DDBJ whole genome shotgun (WGS) entry which is preliminary data.</text>
</comment>
<name>A0AAE3VI68_9BACT</name>
<keyword evidence="2" id="KW-1185">Reference proteome</keyword>
<evidence type="ECO:0000313" key="2">
    <source>
        <dbReference type="Proteomes" id="UP001238163"/>
    </source>
</evidence>
<sequence length="60" mass="6534">MASHQLLIDDFCRAAVHGTLPPVHAWNAARWTIPGLLAHKSLLLDGEPQIVPDCGEPPQE</sequence>
<reference evidence="1" key="1">
    <citation type="submission" date="2023-07" db="EMBL/GenBank/DDBJ databases">
        <title>Genomic Encyclopedia of Type Strains, Phase IV (KMG-IV): sequencing the most valuable type-strain genomes for metagenomic binning, comparative biology and taxonomic classification.</title>
        <authorList>
            <person name="Goeker M."/>
        </authorList>
    </citation>
    <scope>NUCLEOTIDE SEQUENCE</scope>
    <source>
        <strain evidence="1">DSM 24202</strain>
    </source>
</reference>
<protein>
    <submittedName>
        <fullName evidence="1">Uncharacterized protein</fullName>
    </submittedName>
</protein>
<dbReference type="Proteomes" id="UP001238163">
    <property type="component" value="Unassembled WGS sequence"/>
</dbReference>